<proteinExistence type="predicted"/>
<dbReference type="Proteomes" id="UP000635726">
    <property type="component" value="Unassembled WGS sequence"/>
</dbReference>
<dbReference type="AlphaFoldDB" id="A0A917PK39"/>
<protein>
    <submittedName>
        <fullName evidence="1">Uncharacterized protein</fullName>
    </submittedName>
</protein>
<gene>
    <name evidence="1" type="ORF">GCM10008939_27190</name>
</gene>
<organism evidence="1 2">
    <name type="scientific">Deinococcus aquiradiocola</name>
    <dbReference type="NCBI Taxonomy" id="393059"/>
    <lineage>
        <taxon>Bacteria</taxon>
        <taxon>Thermotogati</taxon>
        <taxon>Deinococcota</taxon>
        <taxon>Deinococci</taxon>
        <taxon>Deinococcales</taxon>
        <taxon>Deinococcaceae</taxon>
        <taxon>Deinococcus</taxon>
    </lineage>
</organism>
<reference evidence="1" key="1">
    <citation type="journal article" date="2014" name="Int. J. Syst. Evol. Microbiol.">
        <title>Complete genome sequence of Corynebacterium casei LMG S-19264T (=DSM 44701T), isolated from a smear-ripened cheese.</title>
        <authorList>
            <consortium name="US DOE Joint Genome Institute (JGI-PGF)"/>
            <person name="Walter F."/>
            <person name="Albersmeier A."/>
            <person name="Kalinowski J."/>
            <person name="Ruckert C."/>
        </authorList>
    </citation>
    <scope>NUCLEOTIDE SEQUENCE</scope>
    <source>
        <strain evidence="1">JCM 14371</strain>
    </source>
</reference>
<dbReference type="EMBL" id="BMOE01000010">
    <property type="protein sequence ID" value="GGJ81807.1"/>
    <property type="molecule type" value="Genomic_DNA"/>
</dbReference>
<comment type="caution">
    <text evidence="1">The sequence shown here is derived from an EMBL/GenBank/DDBJ whole genome shotgun (WGS) entry which is preliminary data.</text>
</comment>
<reference evidence="1" key="2">
    <citation type="submission" date="2020-09" db="EMBL/GenBank/DDBJ databases">
        <authorList>
            <person name="Sun Q."/>
            <person name="Ohkuma M."/>
        </authorList>
    </citation>
    <scope>NUCLEOTIDE SEQUENCE</scope>
    <source>
        <strain evidence="1">JCM 14371</strain>
    </source>
</reference>
<sequence length="95" mass="10533">MGEMSTPNDAALSWRDLESRTGLDALPAFHRAFLTWRGVPDVQAMPLRRVSQRVEAELNRMAQAGEATREPGEDQDDWHVNAETLAPFLAGQGLT</sequence>
<evidence type="ECO:0000313" key="2">
    <source>
        <dbReference type="Proteomes" id="UP000635726"/>
    </source>
</evidence>
<evidence type="ECO:0000313" key="1">
    <source>
        <dbReference type="EMBL" id="GGJ81807.1"/>
    </source>
</evidence>
<accession>A0A917PK39</accession>
<name>A0A917PK39_9DEIO</name>
<keyword evidence="2" id="KW-1185">Reference proteome</keyword>